<feature type="chain" id="PRO_5042920501" description="Interferon gamma" evidence="6">
    <location>
        <begin position="19"/>
        <end position="158"/>
    </location>
</feature>
<accession>A0AAN9CCD2</accession>
<evidence type="ECO:0000256" key="6">
    <source>
        <dbReference type="SAM" id="SignalP"/>
    </source>
</evidence>
<dbReference type="GO" id="GO:0006955">
    <property type="term" value="P:immune response"/>
    <property type="evidence" value="ECO:0007669"/>
    <property type="project" value="InterPro"/>
</dbReference>
<keyword evidence="6" id="KW-0732">Signal</keyword>
<proteinExistence type="inferred from homology"/>
<dbReference type="PANTHER" id="PTHR11419:SF0">
    <property type="entry name" value="INTERFERON GAMMA"/>
    <property type="match status" value="1"/>
</dbReference>
<dbReference type="GO" id="GO:0005125">
    <property type="term" value="F:cytokine activity"/>
    <property type="evidence" value="ECO:0007669"/>
    <property type="project" value="UniProtKB-KW"/>
</dbReference>
<keyword evidence="3" id="KW-0202">Cytokine</keyword>
<gene>
    <name evidence="7" type="ORF">R3I93_019558</name>
</gene>
<evidence type="ECO:0008006" key="9">
    <source>
        <dbReference type="Google" id="ProtNLM"/>
    </source>
</evidence>
<dbReference type="SUPFAM" id="SSF47266">
    <property type="entry name" value="4-helical cytokines"/>
    <property type="match status" value="1"/>
</dbReference>
<dbReference type="InterPro" id="IPR009079">
    <property type="entry name" value="4_helix_cytokine-like_core"/>
</dbReference>
<evidence type="ECO:0000256" key="5">
    <source>
        <dbReference type="ARBA" id="ARBA00023180"/>
    </source>
</evidence>
<evidence type="ECO:0000313" key="8">
    <source>
        <dbReference type="Proteomes" id="UP001364617"/>
    </source>
</evidence>
<name>A0AAN9CCD2_9TELE</name>
<evidence type="ECO:0000256" key="1">
    <source>
        <dbReference type="ARBA" id="ARBA00004613"/>
    </source>
</evidence>
<comment type="similarity">
    <text evidence="2">Belongs to the type II (or gamma) interferon family.</text>
</comment>
<feature type="signal peptide" evidence="6">
    <location>
        <begin position="1"/>
        <end position="18"/>
    </location>
</feature>
<comment type="subcellular location">
    <subcellularLocation>
        <location evidence="1">Secreted</location>
    </subcellularLocation>
</comment>
<evidence type="ECO:0000256" key="3">
    <source>
        <dbReference type="ARBA" id="ARBA00022514"/>
    </source>
</evidence>
<dbReference type="GO" id="GO:0005133">
    <property type="term" value="F:type II interferon receptor binding"/>
    <property type="evidence" value="ECO:0007669"/>
    <property type="project" value="InterPro"/>
</dbReference>
<evidence type="ECO:0000256" key="2">
    <source>
        <dbReference type="ARBA" id="ARBA00007566"/>
    </source>
</evidence>
<comment type="caution">
    <text evidence="7">The sequence shown here is derived from an EMBL/GenBank/DDBJ whole genome shotgun (WGS) entry which is preliminary data.</text>
</comment>
<keyword evidence="8" id="KW-1185">Reference proteome</keyword>
<evidence type="ECO:0000256" key="4">
    <source>
        <dbReference type="ARBA" id="ARBA00022525"/>
    </source>
</evidence>
<sequence>MALMCGLLLIASLQTTNSFRFRRSEKSISQTNIDHLQKYYNTLGTELVAKSVFASYLHQLDSKSSCTCHALLLERMLNIYEDMFSDMMKKSEKKDVKNNLTSVMSDVKKLRDKYSTEHRVWKDLQNIDLVKVKNVTTQGGALNDFLMVFEKAKTEKHI</sequence>
<keyword evidence="5" id="KW-0325">Glycoprotein</keyword>
<protein>
    <recommendedName>
        <fullName evidence="9">Interferon gamma</fullName>
    </recommendedName>
</protein>
<dbReference type="GO" id="GO:0005615">
    <property type="term" value="C:extracellular space"/>
    <property type="evidence" value="ECO:0007669"/>
    <property type="project" value="UniProtKB-KW"/>
</dbReference>
<evidence type="ECO:0000313" key="7">
    <source>
        <dbReference type="EMBL" id="KAK7129949.1"/>
    </source>
</evidence>
<dbReference type="InterPro" id="IPR002069">
    <property type="entry name" value="Interferon_gamma"/>
</dbReference>
<organism evidence="7 8">
    <name type="scientific">Phoxinus phoxinus</name>
    <name type="common">Eurasian minnow</name>
    <dbReference type="NCBI Taxonomy" id="58324"/>
    <lineage>
        <taxon>Eukaryota</taxon>
        <taxon>Metazoa</taxon>
        <taxon>Chordata</taxon>
        <taxon>Craniata</taxon>
        <taxon>Vertebrata</taxon>
        <taxon>Euteleostomi</taxon>
        <taxon>Actinopterygii</taxon>
        <taxon>Neopterygii</taxon>
        <taxon>Teleostei</taxon>
        <taxon>Ostariophysi</taxon>
        <taxon>Cypriniformes</taxon>
        <taxon>Leuciscidae</taxon>
        <taxon>Phoxininae</taxon>
        <taxon>Phoxinus</taxon>
    </lineage>
</organism>
<dbReference type="Proteomes" id="UP001364617">
    <property type="component" value="Unassembled WGS sequence"/>
</dbReference>
<keyword evidence="4" id="KW-0964">Secreted</keyword>
<dbReference type="AlphaFoldDB" id="A0AAN9CCD2"/>
<dbReference type="EMBL" id="JAYKXH010000021">
    <property type="protein sequence ID" value="KAK7129949.1"/>
    <property type="molecule type" value="Genomic_DNA"/>
</dbReference>
<dbReference type="PANTHER" id="PTHR11419">
    <property type="entry name" value="INTERFERON GAMMA"/>
    <property type="match status" value="1"/>
</dbReference>
<dbReference type="Gene3D" id="1.20.1250.10">
    <property type="match status" value="1"/>
</dbReference>
<reference evidence="7 8" key="1">
    <citation type="submission" date="2024-02" db="EMBL/GenBank/DDBJ databases">
        <title>Chromosome-level genome assembly of the Eurasian Minnow (Phoxinus phoxinus).</title>
        <authorList>
            <person name="Oriowo T.O."/>
            <person name="Martin S."/>
            <person name="Stange M."/>
            <person name="Chrysostomakis Y."/>
            <person name="Brown T."/>
            <person name="Winkler S."/>
            <person name="Kukowka S."/>
            <person name="Myers E.W."/>
            <person name="Bohne A."/>
        </authorList>
    </citation>
    <scope>NUCLEOTIDE SEQUENCE [LARGE SCALE GENOMIC DNA]</scope>
    <source>
        <strain evidence="7">ZFMK-TIS-60720</strain>
        <tissue evidence="7">Whole Organism</tissue>
    </source>
</reference>